<evidence type="ECO:0000313" key="1">
    <source>
        <dbReference type="EMBL" id="MFC7185550.1"/>
    </source>
</evidence>
<accession>A0ABD5YGN7</accession>
<proteinExistence type="predicted"/>
<reference evidence="1 2" key="1">
    <citation type="journal article" date="2019" name="Int. J. Syst. Evol. Microbiol.">
        <title>The Global Catalogue of Microorganisms (GCM) 10K type strain sequencing project: providing services to taxonomists for standard genome sequencing and annotation.</title>
        <authorList>
            <consortium name="The Broad Institute Genomics Platform"/>
            <consortium name="The Broad Institute Genome Sequencing Center for Infectious Disease"/>
            <person name="Wu L."/>
            <person name="Ma J."/>
        </authorList>
    </citation>
    <scope>NUCLEOTIDE SEQUENCE [LARGE SCALE GENOMIC DNA]</scope>
    <source>
        <strain evidence="1 2">Q85</strain>
    </source>
</reference>
<evidence type="ECO:0000313" key="2">
    <source>
        <dbReference type="Proteomes" id="UP001596390"/>
    </source>
</evidence>
<evidence type="ECO:0008006" key="3">
    <source>
        <dbReference type="Google" id="ProtNLM"/>
    </source>
</evidence>
<dbReference type="RefSeq" id="WP_267662531.1">
    <property type="nucleotide sequence ID" value="NZ_JAODIX010000005.1"/>
</dbReference>
<keyword evidence="2" id="KW-1185">Reference proteome</keyword>
<sequence length="47" mass="4784">MSVAGLCQVCEAAQASHGCSRCGNAVCDDHWNDAAGACATCVQGRQQ</sequence>
<comment type="caution">
    <text evidence="1">The sequence shown here is derived from an EMBL/GenBank/DDBJ whole genome shotgun (WGS) entry which is preliminary data.</text>
</comment>
<dbReference type="EMBL" id="JBHSZZ010000005">
    <property type="protein sequence ID" value="MFC7185550.1"/>
    <property type="molecule type" value="Genomic_DNA"/>
</dbReference>
<name>A0ABD5YGN7_9EURY</name>
<protein>
    <recommendedName>
        <fullName evidence="3">HIT zinc finger</fullName>
    </recommendedName>
</protein>
<gene>
    <name evidence="1" type="ORF">ACFQMK_01275</name>
</gene>
<dbReference type="AlphaFoldDB" id="A0ABD5YGN7"/>
<dbReference type="Proteomes" id="UP001596390">
    <property type="component" value="Unassembled WGS sequence"/>
</dbReference>
<organism evidence="1 2">
    <name type="scientific">Halorubrum yunnanense</name>
    <dbReference type="NCBI Taxonomy" id="1526162"/>
    <lineage>
        <taxon>Archaea</taxon>
        <taxon>Methanobacteriati</taxon>
        <taxon>Methanobacteriota</taxon>
        <taxon>Stenosarchaea group</taxon>
        <taxon>Halobacteria</taxon>
        <taxon>Halobacteriales</taxon>
        <taxon>Haloferacaceae</taxon>
        <taxon>Halorubrum</taxon>
    </lineage>
</organism>